<evidence type="ECO:0000313" key="5">
    <source>
        <dbReference type="Proteomes" id="UP001492541"/>
    </source>
</evidence>
<accession>A0ABZ3H2Q8</accession>
<dbReference type="InterPro" id="IPR036249">
    <property type="entry name" value="Thioredoxin-like_sf"/>
</dbReference>
<keyword evidence="5" id="KW-1185">Reference proteome</keyword>
<dbReference type="PROSITE" id="PS51354">
    <property type="entry name" value="GLUTAREDOXIN_2"/>
    <property type="match status" value="2"/>
</dbReference>
<dbReference type="RefSeq" id="WP_193806778.1">
    <property type="nucleotide sequence ID" value="NZ_CP087714.1"/>
</dbReference>
<evidence type="ECO:0000256" key="2">
    <source>
        <dbReference type="ARBA" id="ARBA00022982"/>
    </source>
</evidence>
<comment type="similarity">
    <text evidence="1">Belongs to the glutaredoxin family.</text>
</comment>
<dbReference type="EMBL" id="CP087714">
    <property type="protein sequence ID" value="XAT63850.1"/>
    <property type="molecule type" value="Genomic_DNA"/>
</dbReference>
<dbReference type="Pfam" id="PF13192">
    <property type="entry name" value="Thioredoxin_3"/>
    <property type="match status" value="1"/>
</dbReference>
<dbReference type="CDD" id="cd02973">
    <property type="entry name" value="TRX_GRX_like"/>
    <property type="match status" value="1"/>
</dbReference>
<evidence type="ECO:0000313" key="4">
    <source>
        <dbReference type="EMBL" id="XAT63850.1"/>
    </source>
</evidence>
<dbReference type="InterPro" id="IPR011903">
    <property type="entry name" value="TON_0319-like"/>
</dbReference>
<keyword evidence="2" id="KW-0813">Transport</keyword>
<dbReference type="Gene3D" id="3.40.30.10">
    <property type="entry name" value="Glutaredoxin"/>
    <property type="match status" value="2"/>
</dbReference>
<sequence length="228" mass="25629">MGLLRDEDKAYLKKEFEKSLKNDVRLILFSSEDEHCIYCKETRQLLEEVSGLSDKILLEVHDIKSEDAKTMGVEHTPTIVITDSESRLGSRIKFIGIPSGYEFTTLIKDIMFVSSGELEVSPETKEALKGVNSKLLIEVYVTPSCPYCPKAVLVAHQFAMISEKIEGVMIESLEFPSLADRWSVMGVPHTVIRNLDKGNVVQFVGAYPETHVINFVKDADEGKNVDMR</sequence>
<dbReference type="Proteomes" id="UP001492541">
    <property type="component" value="Chromosome"/>
</dbReference>
<dbReference type="NCBIfam" id="TIGR02187">
    <property type="entry name" value="PDO_seleno_TRX"/>
    <property type="match status" value="1"/>
</dbReference>
<dbReference type="SUPFAM" id="SSF52833">
    <property type="entry name" value="Thioredoxin-like"/>
    <property type="match status" value="2"/>
</dbReference>
<proteinExistence type="inferred from homology"/>
<gene>
    <name evidence="4" type="ORF">LPQ35_00340</name>
</gene>
<protein>
    <submittedName>
        <fullName evidence="4">Thioredoxin family protein</fullName>
    </submittedName>
</protein>
<dbReference type="PANTHER" id="PTHR37170">
    <property type="entry name" value="GLUTAREDOXIN-RELATED"/>
    <property type="match status" value="1"/>
</dbReference>
<dbReference type="PANTHER" id="PTHR37170:SF1">
    <property type="entry name" value="GLUTAREDOXIN-LIKE PROTEIN"/>
    <property type="match status" value="1"/>
</dbReference>
<name>A0ABZ3H2Q8_GEOAI</name>
<evidence type="ECO:0000259" key="3">
    <source>
        <dbReference type="Pfam" id="PF13192"/>
    </source>
</evidence>
<evidence type="ECO:0000256" key="1">
    <source>
        <dbReference type="ARBA" id="ARBA00007787"/>
    </source>
</evidence>
<feature type="domain" description="Thioredoxin-like fold" evidence="3">
    <location>
        <begin position="137"/>
        <end position="211"/>
    </location>
</feature>
<dbReference type="InterPro" id="IPR012336">
    <property type="entry name" value="Thioredoxin-like_fold"/>
</dbReference>
<organism evidence="4 5">
    <name type="scientific">Geoglobus acetivorans</name>
    <dbReference type="NCBI Taxonomy" id="565033"/>
    <lineage>
        <taxon>Archaea</taxon>
        <taxon>Methanobacteriati</taxon>
        <taxon>Methanobacteriota</taxon>
        <taxon>Archaeoglobi</taxon>
        <taxon>Archaeoglobales</taxon>
        <taxon>Archaeoglobaceae</taxon>
        <taxon>Geoglobus</taxon>
    </lineage>
</organism>
<dbReference type="GeneID" id="90448085"/>
<reference evidence="4 5" key="1">
    <citation type="submission" date="2021-11" db="EMBL/GenBank/DDBJ databases">
        <title>Whole genome of Geoglobus acetivorans.</title>
        <authorList>
            <person name="Liu D."/>
        </authorList>
    </citation>
    <scope>NUCLEOTIDE SEQUENCE [LARGE SCALE GENOMIC DNA]</scope>
    <source>
        <strain evidence="4 5">SBH6</strain>
    </source>
</reference>
<keyword evidence="2" id="KW-0249">Electron transport</keyword>